<comment type="caution">
    <text evidence="4">The sequence shown here is derived from an EMBL/GenBank/DDBJ whole genome shotgun (WGS) entry which is preliminary data.</text>
</comment>
<dbReference type="PANTHER" id="PTHR12891:SF0">
    <property type="entry name" value="MMS19 NUCLEOTIDE EXCISION REPAIR PROTEIN HOMOLOG"/>
    <property type="match status" value="1"/>
</dbReference>
<dbReference type="Pfam" id="PF01067">
    <property type="entry name" value="Calpain_III"/>
    <property type="match status" value="1"/>
</dbReference>
<reference evidence="4" key="1">
    <citation type="submission" date="2019-03" db="EMBL/GenBank/DDBJ databases">
        <title>Improved annotation for the trematode Fasciola hepatica.</title>
        <authorList>
            <person name="Choi Y.-J."/>
            <person name="Martin J."/>
            <person name="Mitreva M."/>
        </authorList>
    </citation>
    <scope>NUCLEOTIDE SEQUENCE [LARGE SCALE GENOMIC DNA]</scope>
</reference>
<dbReference type="PROSITE" id="PS50077">
    <property type="entry name" value="HEAT_REPEAT"/>
    <property type="match status" value="1"/>
</dbReference>
<keyword evidence="2" id="KW-0539">Nucleus</keyword>
<keyword evidence="2" id="KW-0234">DNA repair</keyword>
<comment type="function">
    <text evidence="2">Key component of the cytosolic iron-sulfur protein assembly (CIA) complex, a multiprotein complex that mediates the incorporation of iron-sulfur cluster into apoproteins specifically involved in DNA metabolism and genomic integrity. In the CIA complex, MMS19 acts as an adapter between early-acting CIA components and a subset of cellular target iron-sulfur proteins.</text>
</comment>
<dbReference type="InterPro" id="IPR029240">
    <property type="entry name" value="MMS19_N"/>
</dbReference>
<dbReference type="GO" id="GO:0051604">
    <property type="term" value="P:protein maturation"/>
    <property type="evidence" value="ECO:0007669"/>
    <property type="project" value="UniProtKB-UniRule"/>
</dbReference>
<dbReference type="GO" id="GO:0016226">
    <property type="term" value="P:iron-sulfur cluster assembly"/>
    <property type="evidence" value="ECO:0007669"/>
    <property type="project" value="UniProtKB-UniRule"/>
</dbReference>
<dbReference type="EMBL" id="JXXN02003190">
    <property type="protein sequence ID" value="THD21864.1"/>
    <property type="molecule type" value="Genomic_DNA"/>
</dbReference>
<proteinExistence type="inferred from homology"/>
<dbReference type="GO" id="GO:0006281">
    <property type="term" value="P:DNA repair"/>
    <property type="evidence" value="ECO:0007669"/>
    <property type="project" value="UniProtKB-UniRule"/>
</dbReference>
<feature type="repeat" description="HEAT" evidence="1">
    <location>
        <begin position="1121"/>
        <end position="1149"/>
    </location>
</feature>
<feature type="domain" description="Peptidase C2 calpain" evidence="3">
    <location>
        <begin position="7"/>
        <end position="129"/>
    </location>
</feature>
<dbReference type="InterPro" id="IPR016024">
    <property type="entry name" value="ARM-type_fold"/>
</dbReference>
<evidence type="ECO:0000313" key="4">
    <source>
        <dbReference type="EMBL" id="THD21864.1"/>
    </source>
</evidence>
<dbReference type="Proteomes" id="UP000230066">
    <property type="component" value="Unassembled WGS sequence"/>
</dbReference>
<dbReference type="InterPro" id="IPR022683">
    <property type="entry name" value="Calpain_III"/>
</dbReference>
<organism evidence="4 5">
    <name type="scientific">Fasciola hepatica</name>
    <name type="common">Liver fluke</name>
    <dbReference type="NCBI Taxonomy" id="6192"/>
    <lineage>
        <taxon>Eukaryota</taxon>
        <taxon>Metazoa</taxon>
        <taxon>Spiralia</taxon>
        <taxon>Lophotrochozoa</taxon>
        <taxon>Platyhelminthes</taxon>
        <taxon>Trematoda</taxon>
        <taxon>Digenea</taxon>
        <taxon>Plagiorchiida</taxon>
        <taxon>Echinostomata</taxon>
        <taxon>Echinostomatoidea</taxon>
        <taxon>Fasciolidae</taxon>
        <taxon>Fasciola</taxon>
    </lineage>
</organism>
<comment type="similarity">
    <text evidence="2">Belongs to the MET18/MMS19 family.</text>
</comment>
<comment type="subcellular location">
    <subcellularLocation>
        <location evidence="2">Cytoplasm</location>
        <location evidence="2">Cytoskeleton</location>
        <location evidence="2">Spindle</location>
    </subcellularLocation>
    <subcellularLocation>
        <location evidence="2">Nucleus</location>
    </subcellularLocation>
</comment>
<name>A0A4E0R6Q3_FASHE</name>
<keyword evidence="2" id="KW-0206">Cytoskeleton</keyword>
<dbReference type="SUPFAM" id="SSF48371">
    <property type="entry name" value="ARM repeat"/>
    <property type="match status" value="1"/>
</dbReference>
<keyword evidence="2" id="KW-0963">Cytoplasm</keyword>
<dbReference type="InterPro" id="IPR022682">
    <property type="entry name" value="Calpain_domain_III"/>
</dbReference>
<sequence>MFLTFTKRDQCMFLVVSQFAFDILHTDRASVSIYLLQKTVRILSGTTSTTGLYHIGLCLFRVEANRTTRLETFTQAQFVVNSLYRNSRAVWMRLCLERGRYCVIPTTFYPNCEAEFMLRFVGVPPLSAFELQNEVRLCKNCGTKRPKIHQRTKSPSTSATRRLVLSRRVRGWFCSLGELLQWDCSAFTNPPLGPAVIAELESMIRVVVIDLVLQPLSVALVALQASRSSLMSNRPLECPLFYARLTHTGKTVESGLHLSELTGRPMAHGLVRFNEAFLFELGKNEADDKRVHVEVFIKQASFDELHSKGTITLPSLNQPFRQTHQIALYPMGKKTPMRAFSAICNRAPPIHEIISCLKTMQSEFVKGYLQAIDGERDPENLLLIFEMNLIVIENFPLDELKDDIFEIMSVYFPIDFSPPPGGGVAGVTREALASRLHCCLFACRLFAAHQLLPLLCEKADADWSQGRLDALSLLADCLHGQLHFQFDDELAESSKGKPVPLNHVSSYLVLIVPLLAKIAGNLHQLRDFVAVTCRILGLEDDPTKGSPVLADAKSPSDKLVHFLSEVIRYTSANGKVTRLFLSHLLPYFGASLLHEPSSQESLTQRLESLVPCCKSYRTACELMDSALGDGFFWVPSEKSTLATDILETMACSNPEVFDFVFRFLCKEIDQSTCCPVAYRLISVLHTVAQSMLDPSPNEEIATKLCMLLTSKAKLLLHLFDQTEPDYFLKIKQIGTVFRLTSAIASQKQQNSLLVAYDYTKTKEFGSIPMRILSRCSIISGLRPQLIHCAEHLRSIKWLTVTCQMLQSLAESDTPQTIQTYLRVIAAEAFASVLNKVTEPFDEDTSAALKTLTRILSECSVDNPLTILHPWLVLFTLRALFENASPCCISEAQSLIDCLVPQHVGETSSPQMLVNGDFERSILKLIDNVHPGDTFSRFCHWKSANSLTESTFNLFGNRIKEQILKLMETTRLPNQTLPYANQLRDTYLSVWLKLCTHLPVSLIYPEMKEAIRFSLYAVTSSESTIAKTSALHLLCVLSDLAGSNTGDLWETLSSSDADALFSALPRVAESSYDEVKIASTSGHSSLPTMRANVETRISIARCLYCLHKLPSEISSRHRDVEVIPLLNQLIDDPNRSVRFAAVRARNAWLM</sequence>
<dbReference type="GO" id="GO:0005634">
    <property type="term" value="C:nucleus"/>
    <property type="evidence" value="ECO:0007669"/>
    <property type="project" value="UniProtKB-SubCell"/>
</dbReference>
<keyword evidence="5" id="KW-1185">Reference proteome</keyword>
<dbReference type="InterPro" id="IPR039920">
    <property type="entry name" value="MMS19"/>
</dbReference>
<evidence type="ECO:0000256" key="2">
    <source>
        <dbReference type="RuleBase" id="RU367072"/>
    </source>
</evidence>
<comment type="subunit">
    <text evidence="2">Component of the CIA complex.</text>
</comment>
<accession>A0A4E0R6Q3</accession>
<dbReference type="GO" id="GO:0097361">
    <property type="term" value="C:cytosolic [4Fe-4S] assembly targeting complex"/>
    <property type="evidence" value="ECO:0007669"/>
    <property type="project" value="UniProtKB-UniRule"/>
</dbReference>
<dbReference type="Gene3D" id="2.60.120.380">
    <property type="match status" value="1"/>
</dbReference>
<dbReference type="InterPro" id="IPR021133">
    <property type="entry name" value="HEAT_type_2"/>
</dbReference>
<dbReference type="InterPro" id="IPR036213">
    <property type="entry name" value="Calpain_III_sf"/>
</dbReference>
<dbReference type="SUPFAM" id="SSF49758">
    <property type="entry name" value="Calpain large subunit, middle domain (domain III)"/>
    <property type="match status" value="1"/>
</dbReference>
<dbReference type="AlphaFoldDB" id="A0A4E0R6Q3"/>
<gene>
    <name evidence="4" type="ORF">D915_007295</name>
</gene>
<protein>
    <recommendedName>
        <fullName evidence="2">MMS19 nucleotide excision repair protein</fullName>
    </recommendedName>
</protein>
<dbReference type="SMART" id="SM00720">
    <property type="entry name" value="calpain_III"/>
    <property type="match status" value="1"/>
</dbReference>
<dbReference type="InterPro" id="IPR011989">
    <property type="entry name" value="ARM-like"/>
</dbReference>
<dbReference type="PANTHER" id="PTHR12891">
    <property type="entry name" value="DNA REPAIR/TRANSCRIPTION PROTEIN MET18/MMS19"/>
    <property type="match status" value="1"/>
</dbReference>
<evidence type="ECO:0000256" key="1">
    <source>
        <dbReference type="PROSITE-ProRule" id="PRU00103"/>
    </source>
</evidence>
<dbReference type="Gene3D" id="1.25.10.10">
    <property type="entry name" value="Leucine-rich Repeat Variant"/>
    <property type="match status" value="1"/>
</dbReference>
<evidence type="ECO:0000259" key="3">
    <source>
        <dbReference type="SMART" id="SM00720"/>
    </source>
</evidence>
<keyword evidence="2" id="KW-0227">DNA damage</keyword>
<evidence type="ECO:0000313" key="5">
    <source>
        <dbReference type="Proteomes" id="UP000230066"/>
    </source>
</evidence>
<dbReference type="Pfam" id="PF14500">
    <property type="entry name" value="MMS19_N"/>
    <property type="match status" value="1"/>
</dbReference>
<dbReference type="GO" id="GO:0005819">
    <property type="term" value="C:spindle"/>
    <property type="evidence" value="ECO:0007669"/>
    <property type="project" value="UniProtKB-SubCell"/>
</dbReference>